<reference evidence="2" key="1">
    <citation type="submission" date="2020-10" db="EMBL/GenBank/DDBJ databases">
        <title>Sequencing the genomes of 1000 actinobacteria strains.</title>
        <authorList>
            <person name="Klenk H.-P."/>
        </authorList>
    </citation>
    <scope>NUCLEOTIDE SEQUENCE</scope>
    <source>
        <strain evidence="2">DSM 45354</strain>
    </source>
</reference>
<evidence type="ECO:0000313" key="3">
    <source>
        <dbReference type="Proteomes" id="UP000638648"/>
    </source>
</evidence>
<feature type="compositionally biased region" description="Basic residues" evidence="1">
    <location>
        <begin position="158"/>
        <end position="172"/>
    </location>
</feature>
<feature type="region of interest" description="Disordered" evidence="1">
    <location>
        <begin position="1"/>
        <end position="172"/>
    </location>
</feature>
<gene>
    <name evidence="2" type="ORF">HEB94_000716</name>
</gene>
<keyword evidence="3" id="KW-1185">Reference proteome</keyword>
<dbReference type="AlphaFoldDB" id="A0A927MS40"/>
<evidence type="ECO:0000313" key="2">
    <source>
        <dbReference type="EMBL" id="MBE1603868.1"/>
    </source>
</evidence>
<accession>A0A927MS40</accession>
<feature type="compositionally biased region" description="Low complexity" evidence="1">
    <location>
        <begin position="126"/>
        <end position="142"/>
    </location>
</feature>
<name>A0A927MS40_9ACTN</name>
<feature type="compositionally biased region" description="Polar residues" evidence="1">
    <location>
        <begin position="84"/>
        <end position="94"/>
    </location>
</feature>
<dbReference type="EMBL" id="JADBEM010000001">
    <property type="protein sequence ID" value="MBE1603868.1"/>
    <property type="molecule type" value="Genomic_DNA"/>
</dbReference>
<evidence type="ECO:0000256" key="1">
    <source>
        <dbReference type="SAM" id="MobiDB-lite"/>
    </source>
</evidence>
<protein>
    <submittedName>
        <fullName evidence="2">Uncharacterized protein</fullName>
    </submittedName>
</protein>
<organism evidence="2 3">
    <name type="scientific">Actinopolymorpha pittospori</name>
    <dbReference type="NCBI Taxonomy" id="648752"/>
    <lineage>
        <taxon>Bacteria</taxon>
        <taxon>Bacillati</taxon>
        <taxon>Actinomycetota</taxon>
        <taxon>Actinomycetes</taxon>
        <taxon>Propionibacteriales</taxon>
        <taxon>Actinopolymorphaceae</taxon>
        <taxon>Actinopolymorpha</taxon>
    </lineage>
</organism>
<dbReference type="Proteomes" id="UP000638648">
    <property type="component" value="Unassembled WGS sequence"/>
</dbReference>
<sequence>MTRVRLACSRSSLPAGGPTSGTGLPREGLHRRPHTWCQPSPCQRLARPHSGKTPDRGILCGHSPGRLRQGPEGLTHQSPGVGGSSLSSETSQCGPLQHPLGVSALPARVRAKHARGGLDDPRPVHKSSACSSPKDSSGSGCSTLTGDVGRRVPAHPPRGSRRRAGGVRPRGHHLHRHLVLSARRTAAEPRAVTASLQAYAHPRQRAAELMIERFAKAEAVLRAHLHRPTPKPPARCFARRLISICTLSCPLGRPDSGYGFVAFGLGGDGSMVRATVSGPELTGPMVQFCDSSR</sequence>
<comment type="caution">
    <text evidence="2">The sequence shown here is derived from an EMBL/GenBank/DDBJ whole genome shotgun (WGS) entry which is preliminary data.</text>
</comment>
<proteinExistence type="predicted"/>